<evidence type="ECO:0000256" key="6">
    <source>
        <dbReference type="ARBA" id="ARBA00022630"/>
    </source>
</evidence>
<evidence type="ECO:0000256" key="4">
    <source>
        <dbReference type="ARBA" id="ARBA00011987"/>
    </source>
</evidence>
<dbReference type="AlphaFoldDB" id="A0A147JX12"/>
<dbReference type="InterPro" id="IPR023465">
    <property type="entry name" value="Riboflavin_kinase_dom_sf"/>
</dbReference>
<keyword evidence="9 17" id="KW-0479">Metal-binding</keyword>
<evidence type="ECO:0000259" key="18">
    <source>
        <dbReference type="Pfam" id="PF01982"/>
    </source>
</evidence>
<reference evidence="20 21" key="1">
    <citation type="journal article" date="2016" name="Nat. Microbiol.">
        <title>Genomic inference of the metabolism of cosmopolitan subsurface Archaea, Hadesarchaea.</title>
        <authorList>
            <person name="Baker B.J."/>
            <person name="Saw J.H."/>
            <person name="Lind A.E."/>
            <person name="Lazar C.S."/>
            <person name="Hinrichs K.-U."/>
            <person name="Teske A.P."/>
            <person name="Ettema T.J."/>
        </authorList>
    </citation>
    <scope>NUCLEOTIDE SEQUENCE [LARGE SCALE GENOMIC DNA]</scope>
</reference>
<dbReference type="SUPFAM" id="SSF46785">
    <property type="entry name" value="Winged helix' DNA-binding domain"/>
    <property type="match status" value="1"/>
</dbReference>
<name>A0A147JX12_HADYE</name>
<evidence type="ECO:0000256" key="14">
    <source>
        <dbReference type="ARBA" id="ARBA00030544"/>
    </source>
</evidence>
<keyword evidence="11 17" id="KW-0418">Kinase</keyword>
<dbReference type="STRING" id="1776334.APZ16_06370"/>
<evidence type="ECO:0000256" key="7">
    <source>
        <dbReference type="ARBA" id="ARBA00022643"/>
    </source>
</evidence>
<keyword evidence="10 17" id="KW-0547">Nucleotide-binding</keyword>
<evidence type="ECO:0000256" key="10">
    <source>
        <dbReference type="ARBA" id="ARBA00022741"/>
    </source>
</evidence>
<dbReference type="GO" id="GO:0006355">
    <property type="term" value="P:regulation of DNA-templated transcription"/>
    <property type="evidence" value="ECO:0007669"/>
    <property type="project" value="InterPro"/>
</dbReference>
<dbReference type="Pfam" id="PF13545">
    <property type="entry name" value="HTH_Crp_2"/>
    <property type="match status" value="1"/>
</dbReference>
<dbReference type="HAMAP" id="MF_01285">
    <property type="entry name" value="Riboflavin_kinase"/>
    <property type="match status" value="1"/>
</dbReference>
<dbReference type="InterPro" id="IPR036390">
    <property type="entry name" value="WH_DNA-bd_sf"/>
</dbReference>
<dbReference type="PANTHER" id="PTHR40706">
    <property type="entry name" value="RIBOFLAVIN KINASE"/>
    <property type="match status" value="1"/>
</dbReference>
<evidence type="ECO:0000256" key="3">
    <source>
        <dbReference type="ARBA" id="ARBA00006428"/>
    </source>
</evidence>
<dbReference type="CDD" id="cd00090">
    <property type="entry name" value="HTH_ARSR"/>
    <property type="match status" value="1"/>
</dbReference>
<dbReference type="GO" id="GO:0000287">
    <property type="term" value="F:magnesium ion binding"/>
    <property type="evidence" value="ECO:0007669"/>
    <property type="project" value="UniProtKB-UniRule"/>
</dbReference>
<organism evidence="20 21">
    <name type="scientific">Hadarchaeum yellowstonense</name>
    <dbReference type="NCBI Taxonomy" id="1776334"/>
    <lineage>
        <taxon>Archaea</taxon>
        <taxon>Methanobacteriati</taxon>
        <taxon>Candidatus Hadarchaeota</taxon>
        <taxon>Candidatus Hadarchaeia</taxon>
        <taxon>Candidatus Hadarchaeales</taxon>
        <taxon>Candidatus Hadarchaeaceae</taxon>
        <taxon>Candidatus Hadarchaeum</taxon>
    </lineage>
</organism>
<dbReference type="UniPathway" id="UPA00276">
    <property type="reaction ID" value="UER00929"/>
</dbReference>
<evidence type="ECO:0000313" key="21">
    <source>
        <dbReference type="Proteomes" id="UP000074294"/>
    </source>
</evidence>
<evidence type="ECO:0000256" key="15">
    <source>
        <dbReference type="ARBA" id="ARBA00033116"/>
    </source>
</evidence>
<dbReference type="Gene3D" id="1.10.10.10">
    <property type="entry name" value="Winged helix-like DNA-binding domain superfamily/Winged helix DNA-binding domain"/>
    <property type="match status" value="1"/>
</dbReference>
<dbReference type="InterPro" id="IPR023470">
    <property type="entry name" value="Riboflavin_kinase_archaeal"/>
</dbReference>
<keyword evidence="7 17" id="KW-0288">FMN</keyword>
<dbReference type="GO" id="GO:0003677">
    <property type="term" value="F:DNA binding"/>
    <property type="evidence" value="ECO:0007669"/>
    <property type="project" value="InterPro"/>
</dbReference>
<evidence type="ECO:0000256" key="17">
    <source>
        <dbReference type="HAMAP-Rule" id="MF_01285"/>
    </source>
</evidence>
<feature type="binding site" evidence="17">
    <location>
        <position position="193"/>
    </location>
    <ligand>
        <name>FMN</name>
        <dbReference type="ChEBI" id="CHEBI:58210"/>
    </ligand>
</feature>
<keyword evidence="8 17" id="KW-0808">Transferase</keyword>
<evidence type="ECO:0000313" key="20">
    <source>
        <dbReference type="EMBL" id="KUO40980.1"/>
    </source>
</evidence>
<dbReference type="EC" id="2.7.1.161" evidence="4 17"/>
<feature type="domain" description="Riboflavin kinase" evidence="18">
    <location>
        <begin position="104"/>
        <end position="223"/>
    </location>
</feature>
<dbReference type="Pfam" id="PF01982">
    <property type="entry name" value="CTP-dep_RFKase"/>
    <property type="match status" value="1"/>
</dbReference>
<dbReference type="InterPro" id="IPR011991">
    <property type="entry name" value="ArsR-like_HTH"/>
</dbReference>
<evidence type="ECO:0000256" key="1">
    <source>
        <dbReference type="ARBA" id="ARBA00003072"/>
    </source>
</evidence>
<dbReference type="SUPFAM" id="SSF82114">
    <property type="entry name" value="Riboflavin kinase-like"/>
    <property type="match status" value="1"/>
</dbReference>
<comment type="cofactor">
    <cofactor evidence="17">
        <name>Mg(2+)</name>
        <dbReference type="ChEBI" id="CHEBI:18420"/>
    </cofactor>
    <text evidence="17">Binds 1 Mg(2+) ion per subunit.</text>
</comment>
<dbReference type="InterPro" id="IPR039063">
    <property type="entry name" value="RibK_CTP-dep"/>
</dbReference>
<comment type="pathway">
    <text evidence="2 17">Cofactor biosynthesis; FMN biosynthesis; FMN from riboflavin (CTP route): step 1/1.</text>
</comment>
<gene>
    <name evidence="17" type="primary">ribK</name>
    <name evidence="20" type="ORF">APZ16_06370</name>
</gene>
<dbReference type="InterPro" id="IPR023602">
    <property type="entry name" value="Riboflavin_kinase_CTP-dep"/>
</dbReference>
<dbReference type="Gene3D" id="2.40.30.30">
    <property type="entry name" value="Riboflavin kinase-like"/>
    <property type="match status" value="1"/>
</dbReference>
<evidence type="ECO:0000256" key="16">
    <source>
        <dbReference type="ARBA" id="ARBA00047857"/>
    </source>
</evidence>
<dbReference type="GO" id="GO:0008531">
    <property type="term" value="F:riboflavin kinase activity"/>
    <property type="evidence" value="ECO:0007669"/>
    <property type="project" value="InterPro"/>
</dbReference>
<dbReference type="InterPro" id="IPR012318">
    <property type="entry name" value="HTH_CRP"/>
</dbReference>
<evidence type="ECO:0000256" key="11">
    <source>
        <dbReference type="ARBA" id="ARBA00022777"/>
    </source>
</evidence>
<evidence type="ECO:0000256" key="13">
    <source>
        <dbReference type="ARBA" id="ARBA00029789"/>
    </source>
</evidence>
<comment type="caution">
    <text evidence="17">Lacks conserved residue(s) required for the propagation of feature annotation.</text>
</comment>
<feature type="binding site" evidence="17">
    <location>
        <position position="200"/>
    </location>
    <ligand>
        <name>FMN</name>
        <dbReference type="ChEBI" id="CHEBI:58210"/>
    </ligand>
</feature>
<proteinExistence type="inferred from homology"/>
<comment type="caution">
    <text evidence="20">The sequence shown here is derived from an EMBL/GenBank/DDBJ whole genome shotgun (WGS) entry which is preliminary data.</text>
</comment>
<dbReference type="GO" id="GO:0000166">
    <property type="term" value="F:nucleotide binding"/>
    <property type="evidence" value="ECO:0007669"/>
    <property type="project" value="UniProtKB-UniRule"/>
</dbReference>
<feature type="binding site" evidence="17">
    <location>
        <begin position="205"/>
        <end position="208"/>
    </location>
    <ligand>
        <name>CDP</name>
        <dbReference type="ChEBI" id="CHEBI:58069"/>
    </ligand>
</feature>
<accession>A0A147JX12</accession>
<dbReference type="Proteomes" id="UP000074294">
    <property type="component" value="Unassembled WGS sequence"/>
</dbReference>
<evidence type="ECO:0000256" key="9">
    <source>
        <dbReference type="ARBA" id="ARBA00022723"/>
    </source>
</evidence>
<dbReference type="InterPro" id="IPR036388">
    <property type="entry name" value="WH-like_DNA-bd_sf"/>
</dbReference>
<keyword evidence="12 17" id="KW-0460">Magnesium</keyword>
<feature type="domain" description="HTH crp-type" evidence="19">
    <location>
        <begin position="14"/>
        <end position="64"/>
    </location>
</feature>
<evidence type="ECO:0000256" key="2">
    <source>
        <dbReference type="ARBA" id="ARBA00005219"/>
    </source>
</evidence>
<dbReference type="PANTHER" id="PTHR40706:SF1">
    <property type="entry name" value="RIBOFLAVIN KINASE"/>
    <property type="match status" value="1"/>
</dbReference>
<protein>
    <recommendedName>
        <fullName evidence="5 17">Riboflavin kinase</fullName>
        <shortName evidence="17">RFK</shortName>
        <ecNumber evidence="4 17">2.7.1.161</ecNumber>
    </recommendedName>
    <alternativeName>
        <fullName evidence="14 17">CTP-dependent riboflavin kinase</fullName>
    </alternativeName>
    <alternativeName>
        <fullName evidence="15 17">CTP:riboflavin 5'-phosphotransferase</fullName>
    </alternativeName>
    <alternativeName>
        <fullName evidence="13 17">Flavokinase</fullName>
    </alternativeName>
</protein>
<evidence type="ECO:0000259" key="19">
    <source>
        <dbReference type="Pfam" id="PF13545"/>
    </source>
</evidence>
<keyword evidence="6 17" id="KW-0285">Flavoprotein</keyword>
<comment type="function">
    <text evidence="1 17">Catalyzes the CTP-dependent phosphorylation of riboflavin (vitamin B2) to form flavin mononucleotide (FMN).</text>
</comment>
<dbReference type="EMBL" id="LQMQ01000030">
    <property type="protein sequence ID" value="KUO40980.1"/>
    <property type="molecule type" value="Genomic_DNA"/>
</dbReference>
<evidence type="ECO:0000256" key="12">
    <source>
        <dbReference type="ARBA" id="ARBA00022842"/>
    </source>
</evidence>
<evidence type="ECO:0000256" key="8">
    <source>
        <dbReference type="ARBA" id="ARBA00022679"/>
    </source>
</evidence>
<dbReference type="GO" id="GO:0009398">
    <property type="term" value="P:FMN biosynthetic process"/>
    <property type="evidence" value="ECO:0007669"/>
    <property type="project" value="UniProtKB-UniRule"/>
</dbReference>
<evidence type="ECO:0000256" key="5">
    <source>
        <dbReference type="ARBA" id="ARBA00017394"/>
    </source>
</evidence>
<sequence length="225" mass="25078">MIEVNLTEKTWIETLLLLAKEGAAQGELRIPSSRLAKLLGVSKQTAIRKLAELEKQSLITRRVEPRGQYLRITTAGMSALRALHQELGRILKQEPGKLILSGKVVTGMGEGSYYVGQPGYAEQFQRELGFLPYPGTLDIKLDKASLELREAMLRLPSRQVSGFRTKERTFGPVKFFPAKVKGVKSAVVIPNRTHHTDILEIIAPHNLRKTIGLKDGDEVKVEVFP</sequence>
<comment type="catalytic activity">
    <reaction evidence="16 17">
        <text>riboflavin + CTP = CDP + FMN + H(+)</text>
        <dbReference type="Rhea" id="RHEA:25021"/>
        <dbReference type="ChEBI" id="CHEBI:15378"/>
        <dbReference type="ChEBI" id="CHEBI:37563"/>
        <dbReference type="ChEBI" id="CHEBI:57986"/>
        <dbReference type="ChEBI" id="CHEBI:58069"/>
        <dbReference type="ChEBI" id="CHEBI:58210"/>
        <dbReference type="EC" id="2.7.1.161"/>
    </reaction>
</comment>
<feature type="binding site" evidence="17">
    <location>
        <position position="136"/>
    </location>
    <ligand>
        <name>Mg(2+)</name>
        <dbReference type="ChEBI" id="CHEBI:18420"/>
    </ligand>
</feature>
<comment type="similarity">
    <text evidence="3 17">Belongs to the archaeal riboflavin kinase family.</text>
</comment>
<dbReference type="GO" id="GO:0009231">
    <property type="term" value="P:riboflavin biosynthetic process"/>
    <property type="evidence" value="ECO:0007669"/>
    <property type="project" value="InterPro"/>
</dbReference>
<feature type="binding site" evidence="17">
    <location>
        <begin position="107"/>
        <end position="112"/>
    </location>
    <ligand>
        <name>CDP</name>
        <dbReference type="ChEBI" id="CHEBI:58069"/>
    </ligand>
</feature>